<dbReference type="Pfam" id="PF00211">
    <property type="entry name" value="Guanylate_cyc"/>
    <property type="match status" value="1"/>
</dbReference>
<dbReference type="InterPro" id="IPR001054">
    <property type="entry name" value="A/G_cyclase"/>
</dbReference>
<evidence type="ECO:0000259" key="2">
    <source>
        <dbReference type="PROSITE" id="PS50125"/>
    </source>
</evidence>
<feature type="transmembrane region" description="Helical" evidence="1">
    <location>
        <begin position="97"/>
        <end position="117"/>
    </location>
</feature>
<comment type="caution">
    <text evidence="3">The sequence shown here is derived from an EMBL/GenBank/DDBJ whole genome shotgun (WGS) entry which is preliminary data.</text>
</comment>
<keyword evidence="1" id="KW-0812">Transmembrane</keyword>
<dbReference type="CDD" id="cd07302">
    <property type="entry name" value="CHD"/>
    <property type="match status" value="1"/>
</dbReference>
<keyword evidence="1" id="KW-1133">Transmembrane helix</keyword>
<feature type="transmembrane region" description="Helical" evidence="1">
    <location>
        <begin position="155"/>
        <end position="173"/>
    </location>
</feature>
<dbReference type="PANTHER" id="PTHR43081:SF1">
    <property type="entry name" value="ADENYLATE CYCLASE, TERMINAL-DIFFERENTIATION SPECIFIC"/>
    <property type="match status" value="1"/>
</dbReference>
<name>A0ABW9Z6I2_9HYPH</name>
<dbReference type="PANTHER" id="PTHR43081">
    <property type="entry name" value="ADENYLATE CYCLASE, TERMINAL-DIFFERENTIATION SPECIFIC-RELATED"/>
    <property type="match status" value="1"/>
</dbReference>
<accession>A0ABW9Z6I2</accession>
<organism evidence="3 4">
    <name type="scientific">Microvirga arsenatis</name>
    <dbReference type="NCBI Taxonomy" id="2692265"/>
    <lineage>
        <taxon>Bacteria</taxon>
        <taxon>Pseudomonadati</taxon>
        <taxon>Pseudomonadota</taxon>
        <taxon>Alphaproteobacteria</taxon>
        <taxon>Hyphomicrobiales</taxon>
        <taxon>Methylobacteriaceae</taxon>
        <taxon>Microvirga</taxon>
    </lineage>
</organism>
<feature type="transmembrane region" description="Helical" evidence="1">
    <location>
        <begin position="193"/>
        <end position="210"/>
    </location>
</feature>
<gene>
    <name evidence="3" type="ORF">GR303_21010</name>
</gene>
<keyword evidence="1" id="KW-0472">Membrane</keyword>
<dbReference type="SMART" id="SM00044">
    <property type="entry name" value="CYCc"/>
    <property type="match status" value="1"/>
</dbReference>
<evidence type="ECO:0000313" key="4">
    <source>
        <dbReference type="Proteomes" id="UP000818323"/>
    </source>
</evidence>
<evidence type="ECO:0000256" key="1">
    <source>
        <dbReference type="SAM" id="Phobius"/>
    </source>
</evidence>
<dbReference type="InterPro" id="IPR050697">
    <property type="entry name" value="Adenylyl/Guanylyl_Cyclase_3/4"/>
</dbReference>
<feature type="transmembrane region" description="Helical" evidence="1">
    <location>
        <begin position="72"/>
        <end position="90"/>
    </location>
</feature>
<reference evidence="3 4" key="1">
    <citation type="submission" date="2020-01" db="EMBL/GenBank/DDBJ databases">
        <title>Microvirga sp. nov., an arsenate reduction bacterium isolated from Tibet hotspring sediments.</title>
        <authorList>
            <person name="Yuan C.-G."/>
        </authorList>
    </citation>
    <scope>NUCLEOTIDE SEQUENCE [LARGE SCALE GENOMIC DNA]</scope>
    <source>
        <strain evidence="3 4">SYSU G3D203</strain>
    </source>
</reference>
<feature type="transmembrane region" description="Helical" evidence="1">
    <location>
        <begin position="129"/>
        <end position="148"/>
    </location>
</feature>
<dbReference type="Gene3D" id="3.30.70.1230">
    <property type="entry name" value="Nucleotide cyclase"/>
    <property type="match status" value="1"/>
</dbReference>
<sequence>MLNLSRLVGPYVPEAWLATGASQASKDQRRSDDLPEYLENDFDRQALVPRFLVLAILGAAALLEYGHGHREGHWIVLAIYWLTTIALALSSRLTASWAWLPWVATVTDAGLAVYVIADHLPRDAHDMLLATDAVSLFPAFLLLIQTGLRLRRDLVAAFAGIVLLGWIASFTLLVGPEALPAPRSPSALAARQALAFISFAAAAGFVFYAVRRMRMAWSTILRAQWDQMLLSRFLPEGVATEVVTGDEAAEIAERHACLLLVDIRGFSALTQSRPSQEVISDLMAFRRFVHGAVSRHNGIVDKYLGDGVLAVFLHGTPEQQAAHAFEAACEILRPLDTWKSHAHAPAGVHVIATLHCGSVLAGVFDDGRRAEFTVLGPAMNALPRMERRSKEANLGVVVSKRFLRLLPPSAQARIDARPVERRPGDEQLPDILSVRFMHPGAGVHRGTSG</sequence>
<protein>
    <submittedName>
        <fullName evidence="3">Adenylate/guanylate cyclase domain-containing protein</fullName>
    </submittedName>
</protein>
<dbReference type="RefSeq" id="WP_161725620.1">
    <property type="nucleotide sequence ID" value="NZ_JAAAXI010000022.1"/>
</dbReference>
<feature type="transmembrane region" description="Helical" evidence="1">
    <location>
        <begin position="47"/>
        <end position="66"/>
    </location>
</feature>
<dbReference type="InterPro" id="IPR029787">
    <property type="entry name" value="Nucleotide_cyclase"/>
</dbReference>
<keyword evidence="4" id="KW-1185">Reference proteome</keyword>
<feature type="domain" description="Guanylate cyclase" evidence="2">
    <location>
        <begin position="257"/>
        <end position="386"/>
    </location>
</feature>
<dbReference type="PROSITE" id="PS50125">
    <property type="entry name" value="GUANYLATE_CYCLASE_2"/>
    <property type="match status" value="1"/>
</dbReference>
<dbReference type="Proteomes" id="UP000818323">
    <property type="component" value="Unassembled WGS sequence"/>
</dbReference>
<evidence type="ECO:0000313" key="3">
    <source>
        <dbReference type="EMBL" id="NBJ26823.1"/>
    </source>
</evidence>
<dbReference type="EMBL" id="JAAAXJ010000019">
    <property type="protein sequence ID" value="NBJ26823.1"/>
    <property type="molecule type" value="Genomic_DNA"/>
</dbReference>
<proteinExistence type="predicted"/>
<dbReference type="SUPFAM" id="SSF55073">
    <property type="entry name" value="Nucleotide cyclase"/>
    <property type="match status" value="1"/>
</dbReference>